<accession>A0AA39UA32</accession>
<organism evidence="2 3">
    <name type="scientific">Armillaria novae-zelandiae</name>
    <dbReference type="NCBI Taxonomy" id="153914"/>
    <lineage>
        <taxon>Eukaryota</taxon>
        <taxon>Fungi</taxon>
        <taxon>Dikarya</taxon>
        <taxon>Basidiomycota</taxon>
        <taxon>Agaricomycotina</taxon>
        <taxon>Agaricomycetes</taxon>
        <taxon>Agaricomycetidae</taxon>
        <taxon>Agaricales</taxon>
        <taxon>Marasmiineae</taxon>
        <taxon>Physalacriaceae</taxon>
        <taxon>Armillaria</taxon>
    </lineage>
</organism>
<feature type="compositionally biased region" description="Basic and acidic residues" evidence="1">
    <location>
        <begin position="190"/>
        <end position="204"/>
    </location>
</feature>
<name>A0AA39UA32_9AGAR</name>
<evidence type="ECO:0000313" key="3">
    <source>
        <dbReference type="Proteomes" id="UP001175227"/>
    </source>
</evidence>
<reference evidence="2" key="1">
    <citation type="submission" date="2023-06" db="EMBL/GenBank/DDBJ databases">
        <authorList>
            <consortium name="Lawrence Berkeley National Laboratory"/>
            <person name="Ahrendt S."/>
            <person name="Sahu N."/>
            <person name="Indic B."/>
            <person name="Wong-Bajracharya J."/>
            <person name="Merenyi Z."/>
            <person name="Ke H.-M."/>
            <person name="Monk M."/>
            <person name="Kocsube S."/>
            <person name="Drula E."/>
            <person name="Lipzen A."/>
            <person name="Balint B."/>
            <person name="Henrissat B."/>
            <person name="Andreopoulos B."/>
            <person name="Martin F.M."/>
            <person name="Harder C.B."/>
            <person name="Rigling D."/>
            <person name="Ford K.L."/>
            <person name="Foster G.D."/>
            <person name="Pangilinan J."/>
            <person name="Papanicolaou A."/>
            <person name="Barry K."/>
            <person name="LaButti K."/>
            <person name="Viragh M."/>
            <person name="Koriabine M."/>
            <person name="Yan M."/>
            <person name="Riley R."/>
            <person name="Champramary S."/>
            <person name="Plett K.L."/>
            <person name="Tsai I.J."/>
            <person name="Slot J."/>
            <person name="Sipos G."/>
            <person name="Plett J."/>
            <person name="Nagy L.G."/>
            <person name="Grigoriev I.V."/>
        </authorList>
    </citation>
    <scope>NUCLEOTIDE SEQUENCE</scope>
    <source>
        <strain evidence="2">ICMP 16352</strain>
    </source>
</reference>
<feature type="region of interest" description="Disordered" evidence="1">
    <location>
        <begin position="190"/>
        <end position="220"/>
    </location>
</feature>
<gene>
    <name evidence="2" type="ORF">IW261DRAFT_1612244</name>
</gene>
<evidence type="ECO:0000256" key="1">
    <source>
        <dbReference type="SAM" id="MobiDB-lite"/>
    </source>
</evidence>
<evidence type="ECO:0000313" key="2">
    <source>
        <dbReference type="EMBL" id="KAK0471135.1"/>
    </source>
</evidence>
<keyword evidence="3" id="KW-1185">Reference proteome</keyword>
<proteinExistence type="predicted"/>
<dbReference type="Proteomes" id="UP001175227">
    <property type="component" value="Unassembled WGS sequence"/>
</dbReference>
<dbReference type="EMBL" id="JAUEPR010000054">
    <property type="protein sequence ID" value="KAK0471135.1"/>
    <property type="molecule type" value="Genomic_DNA"/>
</dbReference>
<comment type="caution">
    <text evidence="2">The sequence shown here is derived from an EMBL/GenBank/DDBJ whole genome shotgun (WGS) entry which is preliminary data.</text>
</comment>
<sequence length="220" mass="23835">MSLPPGSNNICGGLVFHTQWLYTERVGPIHGIWSTPGAQSYIFRMALVTNLDGGISTVLADVAMADLEVLDGLGTTMASGYSPHTLLLWWNRVIQSYHYIHDSTKTISDTMSYKIGIAPTLLVGRVAAGQARPNDSWGSSATSSLRFGENSLGHTQDSMDEEAVGDERRCIIDGDVVIDASSYERQHVSDEEGARGCFRGKGDPNEEVIIGVADKQSQRS</sequence>
<protein>
    <submittedName>
        <fullName evidence="2">Uncharacterized protein</fullName>
    </submittedName>
</protein>
<dbReference type="AlphaFoldDB" id="A0AA39UA32"/>